<reference evidence="1 2" key="1">
    <citation type="submission" date="2017-07" db="EMBL/GenBank/DDBJ databases">
        <title>Acidovorax KNDSW TSA 6 genome sequence and assembly.</title>
        <authorList>
            <person name="Mayilraj S."/>
        </authorList>
    </citation>
    <scope>NUCLEOTIDE SEQUENCE [LARGE SCALE GENOMIC DNA]</scope>
    <source>
        <strain evidence="1 2">KNDSW-TSA6</strain>
    </source>
</reference>
<name>A0A235EMA9_9BURK</name>
<dbReference type="EMBL" id="NOIG01000007">
    <property type="protein sequence ID" value="OYD50161.1"/>
    <property type="molecule type" value="Genomic_DNA"/>
</dbReference>
<protein>
    <submittedName>
        <fullName evidence="1">Uncharacterized protein</fullName>
    </submittedName>
</protein>
<evidence type="ECO:0000313" key="2">
    <source>
        <dbReference type="Proteomes" id="UP000215441"/>
    </source>
</evidence>
<gene>
    <name evidence="1" type="ORF">CBY09_11445</name>
</gene>
<evidence type="ECO:0000313" key="1">
    <source>
        <dbReference type="EMBL" id="OYD50161.1"/>
    </source>
</evidence>
<proteinExistence type="predicted"/>
<comment type="caution">
    <text evidence="1">The sequence shown here is derived from an EMBL/GenBank/DDBJ whole genome shotgun (WGS) entry which is preliminary data.</text>
</comment>
<organism evidence="1 2">
    <name type="scientific">Acidovorax kalamii</name>
    <dbReference type="NCBI Taxonomy" id="2004485"/>
    <lineage>
        <taxon>Bacteria</taxon>
        <taxon>Pseudomonadati</taxon>
        <taxon>Pseudomonadota</taxon>
        <taxon>Betaproteobacteria</taxon>
        <taxon>Burkholderiales</taxon>
        <taxon>Comamonadaceae</taxon>
        <taxon>Acidovorax</taxon>
    </lineage>
</organism>
<dbReference type="RefSeq" id="WP_094289617.1">
    <property type="nucleotide sequence ID" value="NZ_NOIG01000007.1"/>
</dbReference>
<dbReference type="AlphaFoldDB" id="A0A235EMA9"/>
<dbReference type="Proteomes" id="UP000215441">
    <property type="component" value="Unassembled WGS sequence"/>
</dbReference>
<keyword evidence="2" id="KW-1185">Reference proteome</keyword>
<sequence>MIRLVLIALVLLGGFYAHGRLTFSEPRVMGWMTQHAARSMQGDSVACDDYADDLKVELTAKGQRGRWEVEGGKAEMCGYLKQSAAALTVLQATTQTEFDNVRITRGGFPWTTARLQYTQRTTVQAGGLPSMTVTSEDAMVLARTPGGLRIRELQSQSSGGL</sequence>
<dbReference type="OrthoDB" id="8809063at2"/>
<accession>A0A235EMA9</accession>